<proteinExistence type="predicted"/>
<evidence type="ECO:0000313" key="2">
    <source>
        <dbReference type="EMBL" id="GHI86932.1"/>
    </source>
</evidence>
<reference evidence="2" key="1">
    <citation type="submission" date="2020-09" db="EMBL/GenBank/DDBJ databases">
        <title>Whole genome shotgun sequence of Streptomyces xanthophaeus NBRC 12829.</title>
        <authorList>
            <person name="Komaki H."/>
            <person name="Tamura T."/>
        </authorList>
    </citation>
    <scope>NUCLEOTIDE SEQUENCE</scope>
    <source>
        <strain evidence="2">NBRC 12829</strain>
    </source>
</reference>
<dbReference type="EMBL" id="BNEE01000006">
    <property type="protein sequence ID" value="GHI86932.1"/>
    <property type="molecule type" value="Genomic_DNA"/>
</dbReference>
<evidence type="ECO:0000256" key="1">
    <source>
        <dbReference type="SAM" id="SignalP"/>
    </source>
</evidence>
<evidence type="ECO:0008006" key="4">
    <source>
        <dbReference type="Google" id="ProtNLM"/>
    </source>
</evidence>
<dbReference type="Proteomes" id="UP000600026">
    <property type="component" value="Unassembled WGS sequence"/>
</dbReference>
<keyword evidence="3" id="KW-1185">Reference proteome</keyword>
<comment type="caution">
    <text evidence="2">The sequence shown here is derived from an EMBL/GenBank/DDBJ whole genome shotgun (WGS) entry which is preliminary data.</text>
</comment>
<name>A0A919H0S6_9ACTN</name>
<evidence type="ECO:0000313" key="3">
    <source>
        <dbReference type="Proteomes" id="UP000600026"/>
    </source>
</evidence>
<organism evidence="2 3">
    <name type="scientific">Streptomyces xanthophaeus</name>
    <dbReference type="NCBI Taxonomy" id="67385"/>
    <lineage>
        <taxon>Bacteria</taxon>
        <taxon>Bacillati</taxon>
        <taxon>Actinomycetota</taxon>
        <taxon>Actinomycetes</taxon>
        <taxon>Kitasatosporales</taxon>
        <taxon>Streptomycetaceae</taxon>
        <taxon>Streptomyces</taxon>
    </lineage>
</organism>
<gene>
    <name evidence="2" type="ORF">Sxan_42960</name>
</gene>
<feature type="chain" id="PRO_5037047887" description="Secreted protein" evidence="1">
    <location>
        <begin position="25"/>
        <end position="107"/>
    </location>
</feature>
<accession>A0A919H0S6</accession>
<dbReference type="OrthoDB" id="4336064at2"/>
<dbReference type="RefSeq" id="WP_157853217.1">
    <property type="nucleotide sequence ID" value="NZ_BNEE01000006.1"/>
</dbReference>
<dbReference type="AlphaFoldDB" id="A0A919H0S6"/>
<sequence length="107" mass="11244">MKKTRIVSAMVLATIALGAVPAHAVDPRQEHNISKCYFDKHEADKQKYCKALEGRPMTKAAKDCLIRAGVGSAAALIVGRVNKKVAREIAVNTVAAGATGCITALLG</sequence>
<keyword evidence="1" id="KW-0732">Signal</keyword>
<feature type="signal peptide" evidence="1">
    <location>
        <begin position="1"/>
        <end position="24"/>
    </location>
</feature>
<protein>
    <recommendedName>
        <fullName evidence="4">Secreted protein</fullName>
    </recommendedName>
</protein>